<accession>A0ABP8FJX8</accession>
<evidence type="ECO:0000259" key="4">
    <source>
        <dbReference type="Pfam" id="PF00884"/>
    </source>
</evidence>
<dbReference type="CDD" id="cd16143">
    <property type="entry name" value="ARS_like"/>
    <property type="match status" value="1"/>
</dbReference>
<sequence length="523" mass="56445">MMKNNYKTTGMTLLVSALLSLVLTACQGNGTAGETAAADTSAKPNIILLYADDLGYGDISCNGATKIHTPNIDRLAAEGLRFTNGHAAAATCTPSRYAILTGEYAWRKKGTGILPGDASLIIPLDRATLPSMLKKAGYATAAVGKWHLGLGSQGEPDWNSEIRPGPNETGFDYAFFFPATADRVPTVFIENHKVVALDSADPITVSYKEKVGDEPTAREHPELLKMKYSHGHDGTIVNGIGRIGFMQGGQRARWADEEVEDVFTVKAQEFIEDHRTKPFFLYLAFTDIHVPRMPDTRFKGKSGLGYRGDAILQLDWAVGRIMKTLDQLGLAKNTIVLFTSDNGPVLDDGYQDGAVEMANGHKPAGEMSGGKYSILEGGTRVPFIVRWPAAIKPGVSDALVSQVDLLASFAAFTGQSLNSADAPDSYNVMDALTGKSKQGRSTLVEQGNGLALVEGNWKYIAPHKGPKIAKNVNIALGNDMQPQLYDLKSDLAEKNNQAAAQPDRVKEMAAKLEKIRSDGRSRK</sequence>
<dbReference type="PANTHER" id="PTHR43751:SF6">
    <property type="entry name" value="N-ACETYLGALACTOSAMINE-6-O-SULFATASE"/>
    <property type="match status" value="1"/>
</dbReference>
<evidence type="ECO:0000313" key="5">
    <source>
        <dbReference type="EMBL" id="GAA4305438.1"/>
    </source>
</evidence>
<dbReference type="EMBL" id="BAABFN010000002">
    <property type="protein sequence ID" value="GAA4305438.1"/>
    <property type="molecule type" value="Genomic_DNA"/>
</dbReference>
<evidence type="ECO:0000256" key="2">
    <source>
        <dbReference type="ARBA" id="ARBA00022801"/>
    </source>
</evidence>
<dbReference type="PANTHER" id="PTHR43751">
    <property type="entry name" value="SULFATASE"/>
    <property type="match status" value="1"/>
</dbReference>
<keyword evidence="3" id="KW-0732">Signal</keyword>
<evidence type="ECO:0000256" key="3">
    <source>
        <dbReference type="SAM" id="SignalP"/>
    </source>
</evidence>
<dbReference type="InterPro" id="IPR000917">
    <property type="entry name" value="Sulfatase_N"/>
</dbReference>
<keyword evidence="2" id="KW-0378">Hydrolase</keyword>
<dbReference type="InterPro" id="IPR024607">
    <property type="entry name" value="Sulfatase_CS"/>
</dbReference>
<organism evidence="5 6">
    <name type="scientific">Compostibacter hankyongensis</name>
    <dbReference type="NCBI Taxonomy" id="1007089"/>
    <lineage>
        <taxon>Bacteria</taxon>
        <taxon>Pseudomonadati</taxon>
        <taxon>Bacteroidota</taxon>
        <taxon>Chitinophagia</taxon>
        <taxon>Chitinophagales</taxon>
        <taxon>Chitinophagaceae</taxon>
        <taxon>Compostibacter</taxon>
    </lineage>
</organism>
<dbReference type="PROSITE" id="PS00149">
    <property type="entry name" value="SULFATASE_2"/>
    <property type="match status" value="1"/>
</dbReference>
<dbReference type="Gene3D" id="3.30.1120.10">
    <property type="match status" value="1"/>
</dbReference>
<protein>
    <submittedName>
        <fullName evidence="5">Sulfatase-like hydrolase/transferase</fullName>
    </submittedName>
</protein>
<dbReference type="PROSITE" id="PS00523">
    <property type="entry name" value="SULFATASE_1"/>
    <property type="match status" value="1"/>
</dbReference>
<dbReference type="Proteomes" id="UP001501207">
    <property type="component" value="Unassembled WGS sequence"/>
</dbReference>
<dbReference type="InterPro" id="IPR017850">
    <property type="entry name" value="Alkaline_phosphatase_core_sf"/>
</dbReference>
<reference evidence="6" key="1">
    <citation type="journal article" date="2019" name="Int. J. Syst. Evol. Microbiol.">
        <title>The Global Catalogue of Microorganisms (GCM) 10K type strain sequencing project: providing services to taxonomists for standard genome sequencing and annotation.</title>
        <authorList>
            <consortium name="The Broad Institute Genomics Platform"/>
            <consortium name="The Broad Institute Genome Sequencing Center for Infectious Disease"/>
            <person name="Wu L."/>
            <person name="Ma J."/>
        </authorList>
    </citation>
    <scope>NUCLEOTIDE SEQUENCE [LARGE SCALE GENOMIC DNA]</scope>
    <source>
        <strain evidence="6">JCM 17664</strain>
    </source>
</reference>
<name>A0ABP8FJX8_9BACT</name>
<comment type="caution">
    <text evidence="5">The sequence shown here is derived from an EMBL/GenBank/DDBJ whole genome shotgun (WGS) entry which is preliminary data.</text>
</comment>
<evidence type="ECO:0000256" key="1">
    <source>
        <dbReference type="ARBA" id="ARBA00008779"/>
    </source>
</evidence>
<keyword evidence="6" id="KW-1185">Reference proteome</keyword>
<feature type="signal peptide" evidence="3">
    <location>
        <begin position="1"/>
        <end position="27"/>
    </location>
</feature>
<feature type="chain" id="PRO_5046571108" evidence="3">
    <location>
        <begin position="28"/>
        <end position="523"/>
    </location>
</feature>
<dbReference type="Pfam" id="PF00884">
    <property type="entry name" value="Sulfatase"/>
    <property type="match status" value="1"/>
</dbReference>
<evidence type="ECO:0000313" key="6">
    <source>
        <dbReference type="Proteomes" id="UP001501207"/>
    </source>
</evidence>
<feature type="domain" description="Sulfatase N-terminal" evidence="4">
    <location>
        <begin position="44"/>
        <end position="414"/>
    </location>
</feature>
<dbReference type="InterPro" id="IPR052701">
    <property type="entry name" value="GAG_Ulvan_Degrading_Sulfatases"/>
</dbReference>
<proteinExistence type="inferred from homology"/>
<gene>
    <name evidence="5" type="ORF">GCM10023143_10690</name>
</gene>
<dbReference type="PROSITE" id="PS51257">
    <property type="entry name" value="PROKAR_LIPOPROTEIN"/>
    <property type="match status" value="1"/>
</dbReference>
<dbReference type="Gene3D" id="3.40.720.10">
    <property type="entry name" value="Alkaline Phosphatase, subunit A"/>
    <property type="match status" value="1"/>
</dbReference>
<dbReference type="SUPFAM" id="SSF53649">
    <property type="entry name" value="Alkaline phosphatase-like"/>
    <property type="match status" value="1"/>
</dbReference>
<comment type="similarity">
    <text evidence="1">Belongs to the sulfatase family.</text>
</comment>